<evidence type="ECO:0000256" key="1">
    <source>
        <dbReference type="ARBA" id="ARBA00012452"/>
    </source>
</evidence>
<dbReference type="AlphaFoldDB" id="A0AAD9U9K6"/>
<organism evidence="4 5">
    <name type="scientific">Dipteronia dyeriana</name>
    <dbReference type="NCBI Taxonomy" id="168575"/>
    <lineage>
        <taxon>Eukaryota</taxon>
        <taxon>Viridiplantae</taxon>
        <taxon>Streptophyta</taxon>
        <taxon>Embryophyta</taxon>
        <taxon>Tracheophyta</taxon>
        <taxon>Spermatophyta</taxon>
        <taxon>Magnoliopsida</taxon>
        <taxon>eudicotyledons</taxon>
        <taxon>Gunneridae</taxon>
        <taxon>Pentapetalae</taxon>
        <taxon>rosids</taxon>
        <taxon>malvids</taxon>
        <taxon>Sapindales</taxon>
        <taxon>Sapindaceae</taxon>
        <taxon>Hippocastanoideae</taxon>
        <taxon>Acereae</taxon>
        <taxon>Dipteronia</taxon>
    </lineage>
</organism>
<dbReference type="PANTHER" id="PTHR44420">
    <property type="entry name" value="GLUTATHIONE S-TRANSFERASE DHAR2-RELATED"/>
    <property type="match status" value="1"/>
</dbReference>
<accession>A0AAD9U9K6</accession>
<keyword evidence="2" id="KW-0808">Transferase</keyword>
<evidence type="ECO:0000256" key="3">
    <source>
        <dbReference type="ARBA" id="ARBA00047960"/>
    </source>
</evidence>
<gene>
    <name evidence="4" type="ORF">Ddye_017628</name>
</gene>
<keyword evidence="5" id="KW-1185">Reference proteome</keyword>
<dbReference type="Proteomes" id="UP001280121">
    <property type="component" value="Unassembled WGS sequence"/>
</dbReference>
<dbReference type="GO" id="GO:0004364">
    <property type="term" value="F:glutathione transferase activity"/>
    <property type="evidence" value="ECO:0007669"/>
    <property type="project" value="UniProtKB-EC"/>
</dbReference>
<protein>
    <recommendedName>
        <fullName evidence="1">glutathione transferase</fullName>
        <ecNumber evidence="1">2.5.1.18</ecNumber>
    </recommendedName>
</protein>
<dbReference type="EC" id="2.5.1.18" evidence="1"/>
<dbReference type="InterPro" id="IPR044627">
    <property type="entry name" value="DHAR1/2/3/4"/>
</dbReference>
<proteinExistence type="predicted"/>
<comment type="caution">
    <text evidence="4">The sequence shown here is derived from an EMBL/GenBank/DDBJ whole genome shotgun (WGS) entry which is preliminary data.</text>
</comment>
<reference evidence="4" key="1">
    <citation type="journal article" date="2023" name="Plant J.">
        <title>Genome sequences and population genomics provide insights into the demographic history, inbreeding, and mutation load of two 'living fossil' tree species of Dipteronia.</title>
        <authorList>
            <person name="Feng Y."/>
            <person name="Comes H.P."/>
            <person name="Chen J."/>
            <person name="Zhu S."/>
            <person name="Lu R."/>
            <person name="Zhang X."/>
            <person name="Li P."/>
            <person name="Qiu J."/>
            <person name="Olsen K.M."/>
            <person name="Qiu Y."/>
        </authorList>
    </citation>
    <scope>NUCLEOTIDE SEQUENCE</scope>
    <source>
        <strain evidence="4">KIB01</strain>
    </source>
</reference>
<dbReference type="EMBL" id="JANJYI010000005">
    <property type="protein sequence ID" value="KAK2650139.1"/>
    <property type="molecule type" value="Genomic_DNA"/>
</dbReference>
<comment type="catalytic activity">
    <reaction evidence="3">
        <text>RX + glutathione = an S-substituted glutathione + a halide anion + H(+)</text>
        <dbReference type="Rhea" id="RHEA:16437"/>
        <dbReference type="ChEBI" id="CHEBI:15378"/>
        <dbReference type="ChEBI" id="CHEBI:16042"/>
        <dbReference type="ChEBI" id="CHEBI:17792"/>
        <dbReference type="ChEBI" id="CHEBI:57925"/>
        <dbReference type="ChEBI" id="CHEBI:90779"/>
        <dbReference type="EC" id="2.5.1.18"/>
    </reaction>
</comment>
<evidence type="ECO:0000313" key="5">
    <source>
        <dbReference type="Proteomes" id="UP001280121"/>
    </source>
</evidence>
<dbReference type="GO" id="GO:0045174">
    <property type="term" value="F:glutathione dehydrogenase (ascorbate) activity"/>
    <property type="evidence" value="ECO:0007669"/>
    <property type="project" value="InterPro"/>
</dbReference>
<dbReference type="PANTHER" id="PTHR44420:SF2">
    <property type="entry name" value="GLUTATHIONE S-TRANSFERASE DHAR2-RELATED"/>
    <property type="match status" value="1"/>
</dbReference>
<dbReference type="Gene3D" id="1.20.1050.10">
    <property type="match status" value="1"/>
</dbReference>
<sequence>MDIGLEGKVPVVKFDNKWVVPDSDVIVGILEGKLHEPSLITLEFASVTSKIFPTFFKFVKSKDSNDGSEKAFLEELTASNEHLEKNVDKLKM</sequence>
<evidence type="ECO:0000256" key="2">
    <source>
        <dbReference type="ARBA" id="ARBA00022679"/>
    </source>
</evidence>
<dbReference type="GO" id="GO:0033355">
    <property type="term" value="P:ascorbate glutathione cycle"/>
    <property type="evidence" value="ECO:0007669"/>
    <property type="project" value="InterPro"/>
</dbReference>
<name>A0AAD9U9K6_9ROSI</name>
<evidence type="ECO:0000313" key="4">
    <source>
        <dbReference type="EMBL" id="KAK2650139.1"/>
    </source>
</evidence>